<reference evidence="13 14" key="1">
    <citation type="submission" date="2020-08" db="EMBL/GenBank/DDBJ databases">
        <title>Genomic Encyclopedia of Type Strains, Phase IV (KMG-IV): sequencing the most valuable type-strain genomes for metagenomic binning, comparative biology and taxonomic classification.</title>
        <authorList>
            <person name="Goeker M."/>
        </authorList>
    </citation>
    <scope>NUCLEOTIDE SEQUENCE [LARGE SCALE GENOMIC DNA]</scope>
    <source>
        <strain evidence="13 14">DSM 21458</strain>
    </source>
</reference>
<dbReference type="InterPro" id="IPR029028">
    <property type="entry name" value="Alpha/beta_knot_MTases"/>
</dbReference>
<dbReference type="GO" id="GO:0005737">
    <property type="term" value="C:cytoplasm"/>
    <property type="evidence" value="ECO:0007669"/>
    <property type="project" value="UniProtKB-SubCell"/>
</dbReference>
<dbReference type="Gene3D" id="3.40.1280.10">
    <property type="match status" value="1"/>
</dbReference>
<comment type="function">
    <text evidence="8 10">Specifically methylates the N3 position of the uracil ring of uridine 1498 (m3U1498) in 16S rRNA. Acts on the fully assembled 30S ribosomal subunit.</text>
</comment>
<evidence type="ECO:0000256" key="9">
    <source>
        <dbReference type="ARBA" id="ARBA00047944"/>
    </source>
</evidence>
<dbReference type="PANTHER" id="PTHR30027">
    <property type="entry name" value="RIBOSOMAL RNA SMALL SUBUNIT METHYLTRANSFERASE E"/>
    <property type="match status" value="1"/>
</dbReference>
<evidence type="ECO:0000256" key="7">
    <source>
        <dbReference type="ARBA" id="ARBA00022691"/>
    </source>
</evidence>
<keyword evidence="3 10" id="KW-0963">Cytoplasm</keyword>
<gene>
    <name evidence="13" type="ORF">HNR42_000651</name>
</gene>
<comment type="subcellular location">
    <subcellularLocation>
        <location evidence="1 10">Cytoplasm</location>
    </subcellularLocation>
</comment>
<dbReference type="EC" id="2.1.1.193" evidence="10"/>
<evidence type="ECO:0000259" key="11">
    <source>
        <dbReference type="Pfam" id="PF04452"/>
    </source>
</evidence>
<dbReference type="GO" id="GO:0070475">
    <property type="term" value="P:rRNA base methylation"/>
    <property type="evidence" value="ECO:0007669"/>
    <property type="project" value="TreeGrafter"/>
</dbReference>
<evidence type="ECO:0000256" key="2">
    <source>
        <dbReference type="ARBA" id="ARBA00005528"/>
    </source>
</evidence>
<dbReference type="PANTHER" id="PTHR30027:SF3">
    <property type="entry name" value="16S RRNA (URACIL(1498)-N(3))-METHYLTRANSFERASE"/>
    <property type="match status" value="1"/>
</dbReference>
<dbReference type="InterPro" id="IPR046887">
    <property type="entry name" value="RsmE_PUA-like"/>
</dbReference>
<evidence type="ECO:0000313" key="14">
    <source>
        <dbReference type="Proteomes" id="UP000569951"/>
    </source>
</evidence>
<dbReference type="InterPro" id="IPR006700">
    <property type="entry name" value="RsmE"/>
</dbReference>
<keyword evidence="5 10" id="KW-0489">Methyltransferase</keyword>
<organism evidence="13 14">
    <name type="scientific">Deinobacterium chartae</name>
    <dbReference type="NCBI Taxonomy" id="521158"/>
    <lineage>
        <taxon>Bacteria</taxon>
        <taxon>Thermotogati</taxon>
        <taxon>Deinococcota</taxon>
        <taxon>Deinococci</taxon>
        <taxon>Deinococcales</taxon>
        <taxon>Deinococcaceae</taxon>
        <taxon>Deinobacterium</taxon>
    </lineage>
</organism>
<evidence type="ECO:0000256" key="6">
    <source>
        <dbReference type="ARBA" id="ARBA00022679"/>
    </source>
</evidence>
<comment type="caution">
    <text evidence="13">The sequence shown here is derived from an EMBL/GenBank/DDBJ whole genome shotgun (WGS) entry which is preliminary data.</text>
</comment>
<proteinExistence type="inferred from homology"/>
<dbReference type="PIRSF" id="PIRSF015601">
    <property type="entry name" value="MTase_slr0722"/>
    <property type="match status" value="1"/>
</dbReference>
<comment type="catalytic activity">
    <reaction evidence="9 10">
        <text>uridine(1498) in 16S rRNA + S-adenosyl-L-methionine = N(3)-methyluridine(1498) in 16S rRNA + S-adenosyl-L-homocysteine + H(+)</text>
        <dbReference type="Rhea" id="RHEA:42920"/>
        <dbReference type="Rhea" id="RHEA-COMP:10283"/>
        <dbReference type="Rhea" id="RHEA-COMP:10284"/>
        <dbReference type="ChEBI" id="CHEBI:15378"/>
        <dbReference type="ChEBI" id="CHEBI:57856"/>
        <dbReference type="ChEBI" id="CHEBI:59789"/>
        <dbReference type="ChEBI" id="CHEBI:65315"/>
        <dbReference type="ChEBI" id="CHEBI:74502"/>
        <dbReference type="EC" id="2.1.1.193"/>
    </reaction>
</comment>
<dbReference type="InterPro" id="IPR015947">
    <property type="entry name" value="PUA-like_sf"/>
</dbReference>
<dbReference type="SUPFAM" id="SSF75217">
    <property type="entry name" value="alpha/beta knot"/>
    <property type="match status" value="1"/>
</dbReference>
<dbReference type="InterPro" id="IPR029026">
    <property type="entry name" value="tRNA_m1G_MTases_N"/>
</dbReference>
<evidence type="ECO:0000256" key="4">
    <source>
        <dbReference type="ARBA" id="ARBA00022552"/>
    </source>
</evidence>
<keyword evidence="4 10" id="KW-0698">rRNA processing</keyword>
<evidence type="ECO:0000313" key="13">
    <source>
        <dbReference type="EMBL" id="MBB6097237.1"/>
    </source>
</evidence>
<dbReference type="GO" id="GO:0070042">
    <property type="term" value="F:rRNA (uridine-N3-)-methyltransferase activity"/>
    <property type="evidence" value="ECO:0007669"/>
    <property type="project" value="TreeGrafter"/>
</dbReference>
<evidence type="ECO:0000256" key="3">
    <source>
        <dbReference type="ARBA" id="ARBA00022490"/>
    </source>
</evidence>
<feature type="domain" description="Ribosomal RNA small subunit methyltransferase E PUA-like" evidence="12">
    <location>
        <begin position="16"/>
        <end position="51"/>
    </location>
</feature>
<dbReference type="EMBL" id="JACHHG010000002">
    <property type="protein sequence ID" value="MBB6097237.1"/>
    <property type="molecule type" value="Genomic_DNA"/>
</dbReference>
<accession>A0A841HV35</accession>
<dbReference type="Pfam" id="PF04452">
    <property type="entry name" value="Methyltrans_RNA"/>
    <property type="match status" value="1"/>
</dbReference>
<dbReference type="NCBIfam" id="TIGR00046">
    <property type="entry name" value="RsmE family RNA methyltransferase"/>
    <property type="match status" value="1"/>
</dbReference>
<comment type="similarity">
    <text evidence="2 10">Belongs to the RNA methyltransferase RsmE family.</text>
</comment>
<evidence type="ECO:0000256" key="8">
    <source>
        <dbReference type="ARBA" id="ARBA00025699"/>
    </source>
</evidence>
<evidence type="ECO:0000259" key="12">
    <source>
        <dbReference type="Pfam" id="PF20260"/>
    </source>
</evidence>
<sequence>MHRMRVEQLESPLSVQGKEVRHLHVLRLKPGDTLAVFDGQGLEAEARIVELAEFSATLELGEAREVAREHPQAVTLAVALLKGDKLSDVVRQATELGAARIQLLQTRYADVPDIGDNKLSRLRRVAEEAAKQSRRAVVPEVLAPVPLARLPEVSCGFVAHPGSGERLLDHLDWSAEVWLASGPEGGFSEAEIELLRSRGYRAITLGPRILRAETAPVALLGAIAATGV</sequence>
<keyword evidence="7 10" id="KW-0949">S-adenosyl-L-methionine</keyword>
<evidence type="ECO:0000256" key="5">
    <source>
        <dbReference type="ARBA" id="ARBA00022603"/>
    </source>
</evidence>
<protein>
    <recommendedName>
        <fullName evidence="10">Ribosomal RNA small subunit methyltransferase E</fullName>
        <ecNumber evidence="10">2.1.1.193</ecNumber>
    </recommendedName>
</protein>
<dbReference type="InterPro" id="IPR046886">
    <property type="entry name" value="RsmE_MTase_dom"/>
</dbReference>
<keyword evidence="6 10" id="KW-0808">Transferase</keyword>
<feature type="domain" description="Ribosomal RNA small subunit methyltransferase E methyltransferase" evidence="11">
    <location>
        <begin position="69"/>
        <end position="223"/>
    </location>
</feature>
<dbReference type="NCBIfam" id="NF008706">
    <property type="entry name" value="PRK11713.7-1"/>
    <property type="match status" value="1"/>
</dbReference>
<dbReference type="Pfam" id="PF20260">
    <property type="entry name" value="PUA_4"/>
    <property type="match status" value="1"/>
</dbReference>
<dbReference type="SUPFAM" id="SSF88697">
    <property type="entry name" value="PUA domain-like"/>
    <property type="match status" value="1"/>
</dbReference>
<dbReference type="CDD" id="cd18084">
    <property type="entry name" value="RsmE-like"/>
    <property type="match status" value="1"/>
</dbReference>
<name>A0A841HV35_9DEIO</name>
<evidence type="ECO:0000256" key="1">
    <source>
        <dbReference type="ARBA" id="ARBA00004496"/>
    </source>
</evidence>
<dbReference type="Proteomes" id="UP000569951">
    <property type="component" value="Unassembled WGS sequence"/>
</dbReference>
<evidence type="ECO:0000256" key="10">
    <source>
        <dbReference type="PIRNR" id="PIRNR015601"/>
    </source>
</evidence>
<dbReference type="AlphaFoldDB" id="A0A841HV35"/>
<keyword evidence="14" id="KW-1185">Reference proteome</keyword>